<accession>A0A0R1VCK1</accession>
<feature type="transmembrane region" description="Helical" evidence="7">
    <location>
        <begin position="212"/>
        <end position="233"/>
    </location>
</feature>
<dbReference type="PANTHER" id="PTHR23514:SF3">
    <property type="entry name" value="BYPASS OF STOP CODON PROTEIN 6"/>
    <property type="match status" value="1"/>
</dbReference>
<evidence type="ECO:0000256" key="1">
    <source>
        <dbReference type="ARBA" id="ARBA00004651"/>
    </source>
</evidence>
<evidence type="ECO:0000259" key="8">
    <source>
        <dbReference type="PROSITE" id="PS50850"/>
    </source>
</evidence>
<sequence>MDQTTITVGQRRRLSLSLYLNYVVHGFGLLILAQNMANLASSWGVTIKMVSFIISGVGIGRLLAYLITGYWADRLSRKLFVYLGMTCYFIFAIGMVMSPSIPVAYGLAILAGIANSALDAGTYTTFVEMNNGNGQFNVLLRAVVSVGEFILPLLVSFFSRDGRWYGWTFLIMAGLLAINAVLLMPIRFPKRPEVTSSLKQDSQERKNNPGRLIASGAFVIYGYVSMALMIWFTQWVTLFGENSQYYTASQSHWLLSLYSIGSILGVLTLFILLGRNVGEAKIIIAMNLIANGSLIMLVLSHQLVVAEITSFIFGFSAASGVMQTGLTLFMKLYPQHRGMVTGVFYFFGAIASFTVPIITGILSDISIQMAFAGDIVIGIVAVLMAIIIALATRNIKFVS</sequence>
<dbReference type="RefSeq" id="WP_056936879.1">
    <property type="nucleotide sequence ID" value="NZ_AZFN01000005.1"/>
</dbReference>
<dbReference type="GO" id="GO:0005886">
    <property type="term" value="C:plasma membrane"/>
    <property type="evidence" value="ECO:0007669"/>
    <property type="project" value="UniProtKB-SubCell"/>
</dbReference>
<dbReference type="EMBL" id="AZFN01000005">
    <property type="protein sequence ID" value="KRM03103.1"/>
    <property type="molecule type" value="Genomic_DNA"/>
</dbReference>
<evidence type="ECO:0000256" key="7">
    <source>
        <dbReference type="SAM" id="Phobius"/>
    </source>
</evidence>
<feature type="transmembrane region" description="Helical" evidence="7">
    <location>
        <begin position="280"/>
        <end position="299"/>
    </location>
</feature>
<comment type="caution">
    <text evidence="9">The sequence shown here is derived from an EMBL/GenBank/DDBJ whole genome shotgun (WGS) entry which is preliminary data.</text>
</comment>
<dbReference type="Pfam" id="PF07690">
    <property type="entry name" value="MFS_1"/>
    <property type="match status" value="2"/>
</dbReference>
<evidence type="ECO:0000313" key="9">
    <source>
        <dbReference type="EMBL" id="KRM03103.1"/>
    </source>
</evidence>
<feature type="transmembrane region" description="Helical" evidence="7">
    <location>
        <begin position="369"/>
        <end position="391"/>
    </location>
</feature>
<dbReference type="InterPro" id="IPR020846">
    <property type="entry name" value="MFS_dom"/>
</dbReference>
<proteinExistence type="inferred from homology"/>
<evidence type="ECO:0000256" key="6">
    <source>
        <dbReference type="ARBA" id="ARBA00023136"/>
    </source>
</evidence>
<organism evidence="9 10">
    <name type="scientific">Limosilactobacillus gastricus DSM 16045</name>
    <dbReference type="NCBI Taxonomy" id="1423749"/>
    <lineage>
        <taxon>Bacteria</taxon>
        <taxon>Bacillati</taxon>
        <taxon>Bacillota</taxon>
        <taxon>Bacilli</taxon>
        <taxon>Lactobacillales</taxon>
        <taxon>Lactobacillaceae</taxon>
        <taxon>Limosilactobacillus</taxon>
    </lineage>
</organism>
<feature type="transmembrane region" description="Helical" evidence="7">
    <location>
        <begin position="49"/>
        <end position="72"/>
    </location>
</feature>
<dbReference type="PATRIC" id="fig|1423749.3.peg.1443"/>
<name>A0A0R1VCK1_9LACO</name>
<feature type="transmembrane region" description="Helical" evidence="7">
    <location>
        <begin position="253"/>
        <end position="273"/>
    </location>
</feature>
<evidence type="ECO:0000256" key="3">
    <source>
        <dbReference type="ARBA" id="ARBA00022448"/>
    </source>
</evidence>
<feature type="transmembrane region" description="Helical" evidence="7">
    <location>
        <begin position="79"/>
        <end position="97"/>
    </location>
</feature>
<keyword evidence="6 7" id="KW-0472">Membrane</keyword>
<keyword evidence="3" id="KW-0813">Transport</keyword>
<keyword evidence="4 7" id="KW-0812">Transmembrane</keyword>
<keyword evidence="10" id="KW-1185">Reference proteome</keyword>
<comment type="subcellular location">
    <subcellularLocation>
        <location evidence="1">Cell membrane</location>
        <topology evidence="1">Multi-pass membrane protein</topology>
    </subcellularLocation>
</comment>
<feature type="transmembrane region" description="Helical" evidence="7">
    <location>
        <begin position="103"/>
        <end position="126"/>
    </location>
</feature>
<dbReference type="Gene3D" id="1.20.1250.20">
    <property type="entry name" value="MFS general substrate transporter like domains"/>
    <property type="match status" value="1"/>
</dbReference>
<dbReference type="Proteomes" id="UP000051739">
    <property type="component" value="Unassembled WGS sequence"/>
</dbReference>
<comment type="similarity">
    <text evidence="2">Belongs to the major facilitator superfamily.</text>
</comment>
<keyword evidence="5 7" id="KW-1133">Transmembrane helix</keyword>
<dbReference type="InterPro" id="IPR011701">
    <property type="entry name" value="MFS"/>
</dbReference>
<evidence type="ECO:0000256" key="5">
    <source>
        <dbReference type="ARBA" id="ARBA00022989"/>
    </source>
</evidence>
<reference evidence="9 10" key="1">
    <citation type="journal article" date="2015" name="Genome Announc.">
        <title>Expanding the biotechnology potential of lactobacilli through comparative genomics of 213 strains and associated genera.</title>
        <authorList>
            <person name="Sun Z."/>
            <person name="Harris H.M."/>
            <person name="McCann A."/>
            <person name="Guo C."/>
            <person name="Argimon S."/>
            <person name="Zhang W."/>
            <person name="Yang X."/>
            <person name="Jeffery I.B."/>
            <person name="Cooney J.C."/>
            <person name="Kagawa T.F."/>
            <person name="Liu W."/>
            <person name="Song Y."/>
            <person name="Salvetti E."/>
            <person name="Wrobel A."/>
            <person name="Rasinkangas P."/>
            <person name="Parkhill J."/>
            <person name="Rea M.C."/>
            <person name="O'Sullivan O."/>
            <person name="Ritari J."/>
            <person name="Douillard F.P."/>
            <person name="Paul Ross R."/>
            <person name="Yang R."/>
            <person name="Briner A.E."/>
            <person name="Felis G.E."/>
            <person name="de Vos W.M."/>
            <person name="Barrangou R."/>
            <person name="Klaenhammer T.R."/>
            <person name="Caufield P.W."/>
            <person name="Cui Y."/>
            <person name="Zhang H."/>
            <person name="O'Toole P.W."/>
        </authorList>
    </citation>
    <scope>NUCLEOTIDE SEQUENCE [LARGE SCALE GENOMIC DNA]</scope>
    <source>
        <strain evidence="9 10">DSM 16045</strain>
    </source>
</reference>
<dbReference type="SUPFAM" id="SSF103473">
    <property type="entry name" value="MFS general substrate transporter"/>
    <property type="match status" value="1"/>
</dbReference>
<dbReference type="InterPro" id="IPR051788">
    <property type="entry name" value="MFS_Transporter"/>
</dbReference>
<feature type="transmembrane region" description="Helical" evidence="7">
    <location>
        <begin position="164"/>
        <end position="183"/>
    </location>
</feature>
<protein>
    <submittedName>
        <fullName evidence="9">Transport protein</fullName>
    </submittedName>
</protein>
<dbReference type="InterPro" id="IPR036259">
    <property type="entry name" value="MFS_trans_sf"/>
</dbReference>
<evidence type="ECO:0000256" key="2">
    <source>
        <dbReference type="ARBA" id="ARBA00008335"/>
    </source>
</evidence>
<evidence type="ECO:0000313" key="10">
    <source>
        <dbReference type="Proteomes" id="UP000051739"/>
    </source>
</evidence>
<feature type="transmembrane region" description="Helical" evidence="7">
    <location>
        <begin position="19"/>
        <end position="37"/>
    </location>
</feature>
<feature type="domain" description="Major facilitator superfamily (MFS) profile" evidence="8">
    <location>
        <begin position="14"/>
        <end position="396"/>
    </location>
</feature>
<gene>
    <name evidence="9" type="ORF">FC60_GL001399</name>
</gene>
<dbReference type="PROSITE" id="PS50850">
    <property type="entry name" value="MFS"/>
    <property type="match status" value="1"/>
</dbReference>
<feature type="transmembrane region" description="Helical" evidence="7">
    <location>
        <begin position="311"/>
        <end position="330"/>
    </location>
</feature>
<dbReference type="AlphaFoldDB" id="A0A0R1VCK1"/>
<feature type="transmembrane region" description="Helical" evidence="7">
    <location>
        <begin position="138"/>
        <end position="158"/>
    </location>
</feature>
<dbReference type="GO" id="GO:0022857">
    <property type="term" value="F:transmembrane transporter activity"/>
    <property type="evidence" value="ECO:0007669"/>
    <property type="project" value="InterPro"/>
</dbReference>
<evidence type="ECO:0000256" key="4">
    <source>
        <dbReference type="ARBA" id="ARBA00022692"/>
    </source>
</evidence>
<dbReference type="PANTHER" id="PTHR23514">
    <property type="entry name" value="BYPASS OF STOP CODON PROTEIN 6"/>
    <property type="match status" value="1"/>
</dbReference>
<feature type="transmembrane region" description="Helical" evidence="7">
    <location>
        <begin position="342"/>
        <end position="363"/>
    </location>
</feature>